<accession>Q17BP1</accession>
<sequence length="131" mass="15483">MVNIRRLKLTLMAFVEDPVTDVGFHCINNLHKLEYLFLETTEDEDDFFNRYHVFLNFSSWVQQVSASEIHLKGFRKFYLHNLLDFMLNPNLRTLTLEQCGKGSRMIEGVRKLKQLIGDLRPLPHIAFINAW</sequence>
<reference evidence="1" key="1">
    <citation type="submission" date="2005-10" db="EMBL/GenBank/DDBJ databases">
        <authorList>
            <person name="Loftus B.J."/>
            <person name="Nene V.M."/>
            <person name="Hannick L.I."/>
            <person name="Bidwell S."/>
            <person name="Haas B."/>
            <person name="Amedeo P."/>
            <person name="Orvis J."/>
            <person name="Wortman J.R."/>
            <person name="White O.R."/>
            <person name="Salzberg S."/>
            <person name="Shumway M."/>
            <person name="Koo H."/>
            <person name="Zhao Y."/>
            <person name="Holmes M."/>
            <person name="Miller J."/>
            <person name="Schatz M."/>
            <person name="Pop M."/>
            <person name="Pai G."/>
            <person name="Utterback T."/>
            <person name="Rogers Y.-H."/>
            <person name="Kravitz S."/>
            <person name="Fraser C.M."/>
        </authorList>
    </citation>
    <scope>NUCLEOTIDE SEQUENCE</scope>
    <source>
        <strain evidence="1">Liverpool</strain>
    </source>
</reference>
<organism evidence="1 2">
    <name type="scientific">Aedes aegypti</name>
    <name type="common">Yellowfever mosquito</name>
    <name type="synonym">Culex aegypti</name>
    <dbReference type="NCBI Taxonomy" id="7159"/>
    <lineage>
        <taxon>Eukaryota</taxon>
        <taxon>Metazoa</taxon>
        <taxon>Ecdysozoa</taxon>
        <taxon>Arthropoda</taxon>
        <taxon>Hexapoda</taxon>
        <taxon>Insecta</taxon>
        <taxon>Pterygota</taxon>
        <taxon>Neoptera</taxon>
        <taxon>Endopterygota</taxon>
        <taxon>Diptera</taxon>
        <taxon>Nematocera</taxon>
        <taxon>Culicoidea</taxon>
        <taxon>Culicidae</taxon>
        <taxon>Culicinae</taxon>
        <taxon>Aedini</taxon>
        <taxon>Aedes</taxon>
        <taxon>Stegomyia</taxon>
    </lineage>
</organism>
<proteinExistence type="predicted"/>
<dbReference type="Proteomes" id="UP000682892">
    <property type="component" value="Chromosome 2"/>
</dbReference>
<gene>
    <name evidence="1" type="ORF">AaeL_AAEL004909</name>
</gene>
<dbReference type="HOGENOM" id="CLU_551247_0_0_1"/>
<name>Q17BP1_AEDAE</name>
<protein>
    <submittedName>
        <fullName evidence="1">AAEL004909-PA</fullName>
    </submittedName>
</protein>
<dbReference type="EMBL" id="CH477319">
    <property type="protein sequence ID" value="EAT43672.1"/>
    <property type="molecule type" value="Genomic_DNA"/>
</dbReference>
<dbReference type="PaxDb" id="7159-AAEL004909-PA"/>
<reference evidence="1" key="3">
    <citation type="submission" date="2012-09" db="EMBL/GenBank/DDBJ databases">
        <authorList>
            <consortium name="VectorBase"/>
        </authorList>
    </citation>
    <scope>NUCLEOTIDE SEQUENCE</scope>
    <source>
        <strain evidence="1">Liverpool</strain>
    </source>
</reference>
<evidence type="ECO:0000313" key="1">
    <source>
        <dbReference type="EMBL" id="EAT43672.1"/>
    </source>
</evidence>
<reference evidence="1" key="2">
    <citation type="journal article" date="2007" name="Science">
        <title>Genome sequence of Aedes aegypti, a major arbovirus vector.</title>
        <authorList>
            <person name="Nene V."/>
            <person name="Wortman J.R."/>
            <person name="Lawson D."/>
            <person name="Haas B."/>
            <person name="Kodira C."/>
            <person name="Tu Z.J."/>
            <person name="Loftus B."/>
            <person name="Xi Z."/>
            <person name="Megy K."/>
            <person name="Grabherr M."/>
            <person name="Ren Q."/>
            <person name="Zdobnov E.M."/>
            <person name="Lobo N.F."/>
            <person name="Campbell K.S."/>
            <person name="Brown S.E."/>
            <person name="Bonaldo M.F."/>
            <person name="Zhu J."/>
            <person name="Sinkins S.P."/>
            <person name="Hogenkamp D.G."/>
            <person name="Amedeo P."/>
            <person name="Arensburger P."/>
            <person name="Atkinson P.W."/>
            <person name="Bidwell S."/>
            <person name="Biedler J."/>
            <person name="Birney E."/>
            <person name="Bruggner R.V."/>
            <person name="Costas J."/>
            <person name="Coy M.R."/>
            <person name="Crabtree J."/>
            <person name="Crawford M."/>
            <person name="Debruyn B."/>
            <person name="Decaprio D."/>
            <person name="Eiglmeier K."/>
            <person name="Eisenstadt E."/>
            <person name="El-Dorry H."/>
            <person name="Gelbart W.M."/>
            <person name="Gomes S.L."/>
            <person name="Hammond M."/>
            <person name="Hannick L.I."/>
            <person name="Hogan J.R."/>
            <person name="Holmes M.H."/>
            <person name="Jaffe D."/>
            <person name="Johnston J.S."/>
            <person name="Kennedy R.C."/>
            <person name="Koo H."/>
            <person name="Kravitz S."/>
            <person name="Kriventseva E.V."/>
            <person name="Kulp D."/>
            <person name="Labutti K."/>
            <person name="Lee E."/>
            <person name="Li S."/>
            <person name="Lovin D.D."/>
            <person name="Mao C."/>
            <person name="Mauceli E."/>
            <person name="Menck C.F."/>
            <person name="Miller J.R."/>
            <person name="Montgomery P."/>
            <person name="Mori A."/>
            <person name="Nascimento A.L."/>
            <person name="Naveira H.F."/>
            <person name="Nusbaum C."/>
            <person name="O'leary S."/>
            <person name="Orvis J."/>
            <person name="Pertea M."/>
            <person name="Quesneville H."/>
            <person name="Reidenbach K.R."/>
            <person name="Rogers Y.H."/>
            <person name="Roth C.W."/>
            <person name="Schneider J.R."/>
            <person name="Schatz M."/>
            <person name="Shumway M."/>
            <person name="Stanke M."/>
            <person name="Stinson E.O."/>
            <person name="Tubio J.M."/>
            <person name="Vanzee J.P."/>
            <person name="Verjovski-Almeida S."/>
            <person name="Werner D."/>
            <person name="White O."/>
            <person name="Wyder S."/>
            <person name="Zeng Q."/>
            <person name="Zhao Q."/>
            <person name="Zhao Y."/>
            <person name="Hill C.A."/>
            <person name="Raikhel A.S."/>
            <person name="Soares M.B."/>
            <person name="Knudson D.L."/>
            <person name="Lee N.H."/>
            <person name="Galagan J."/>
            <person name="Salzberg S.L."/>
            <person name="Paulsen I.T."/>
            <person name="Dimopoulos G."/>
            <person name="Collins F.H."/>
            <person name="Birren B."/>
            <person name="Fraser-Liggett C.M."/>
            <person name="Severson D.W."/>
        </authorList>
    </citation>
    <scope>NUCLEOTIDE SEQUENCE [LARGE SCALE GENOMIC DNA]</scope>
    <source>
        <strain evidence="1">Liverpool</strain>
    </source>
</reference>
<evidence type="ECO:0000313" key="2">
    <source>
        <dbReference type="Proteomes" id="UP000682892"/>
    </source>
</evidence>
<dbReference type="AlphaFoldDB" id="Q17BP1"/>